<accession>A0A0C2GA62</accession>
<keyword evidence="2" id="KW-0804">Transcription</keyword>
<dbReference type="GO" id="GO:0003723">
    <property type="term" value="F:RNA binding"/>
    <property type="evidence" value="ECO:0007669"/>
    <property type="project" value="InterPro"/>
</dbReference>
<evidence type="ECO:0000256" key="1">
    <source>
        <dbReference type="ARBA" id="ARBA00023015"/>
    </source>
</evidence>
<reference evidence="5" key="1">
    <citation type="journal article" date="2015" name="Chem. Biol.">
        <title>Structure, bioactivity, and resistance mechanism of streptomonomicin, an unusual lasso Peptide from an understudied halophilic actinomycete.</title>
        <authorList>
            <person name="Metelev M."/>
            <person name="Tietz J.I."/>
            <person name="Melby J.O."/>
            <person name="Blair P.M."/>
            <person name="Zhu L."/>
            <person name="Livnat I."/>
            <person name="Severinov K."/>
            <person name="Mitchell D.A."/>
        </authorList>
    </citation>
    <scope>NUCLEOTIDE SEQUENCE [LARGE SCALE GENOMIC DNA]</scope>
    <source>
        <strain evidence="5">YIM 90003</strain>
    </source>
</reference>
<dbReference type="SMART" id="SM01012">
    <property type="entry name" value="ANTAR"/>
    <property type="match status" value="1"/>
</dbReference>
<dbReference type="Proteomes" id="UP000031675">
    <property type="component" value="Unassembled WGS sequence"/>
</dbReference>
<dbReference type="PIRSF" id="PIRSF036625">
    <property type="entry name" value="GAF_ANTAR"/>
    <property type="match status" value="1"/>
</dbReference>
<comment type="caution">
    <text evidence="4">The sequence shown here is derived from an EMBL/GenBank/DDBJ whole genome shotgun (WGS) entry which is preliminary data.</text>
</comment>
<dbReference type="Gene3D" id="3.30.450.40">
    <property type="match status" value="1"/>
</dbReference>
<evidence type="ECO:0000259" key="3">
    <source>
        <dbReference type="PROSITE" id="PS50921"/>
    </source>
</evidence>
<keyword evidence="1" id="KW-0805">Transcription regulation</keyword>
<evidence type="ECO:0000313" key="4">
    <source>
        <dbReference type="EMBL" id="KII00259.1"/>
    </source>
</evidence>
<dbReference type="InterPro" id="IPR029016">
    <property type="entry name" value="GAF-like_dom_sf"/>
</dbReference>
<dbReference type="OrthoDB" id="4629915at2"/>
<dbReference type="Pfam" id="PF13185">
    <property type="entry name" value="GAF_2"/>
    <property type="match status" value="1"/>
</dbReference>
<dbReference type="InterPro" id="IPR036388">
    <property type="entry name" value="WH-like_DNA-bd_sf"/>
</dbReference>
<feature type="domain" description="ANTAR" evidence="3">
    <location>
        <begin position="141"/>
        <end position="202"/>
    </location>
</feature>
<dbReference type="Pfam" id="PF03861">
    <property type="entry name" value="ANTAR"/>
    <property type="match status" value="1"/>
</dbReference>
<dbReference type="STRING" id="183763.LP52_02870"/>
<evidence type="ECO:0000313" key="5">
    <source>
        <dbReference type="Proteomes" id="UP000031675"/>
    </source>
</evidence>
<name>A0A0C2GA62_9ACTN</name>
<protein>
    <recommendedName>
        <fullName evidence="3">ANTAR domain-containing protein</fullName>
    </recommendedName>
</protein>
<dbReference type="SUPFAM" id="SSF55781">
    <property type="entry name" value="GAF domain-like"/>
    <property type="match status" value="1"/>
</dbReference>
<keyword evidence="5" id="KW-1185">Reference proteome</keyword>
<gene>
    <name evidence="4" type="ORF">LP52_02870</name>
</gene>
<dbReference type="InterPro" id="IPR012074">
    <property type="entry name" value="GAF_ANTAR"/>
</dbReference>
<dbReference type="EMBL" id="JROO01000005">
    <property type="protein sequence ID" value="KII00259.1"/>
    <property type="molecule type" value="Genomic_DNA"/>
</dbReference>
<dbReference type="RefSeq" id="WP_040270486.1">
    <property type="nucleotide sequence ID" value="NZ_JROO01000005.1"/>
</dbReference>
<organism evidence="4 5">
    <name type="scientific">Streptomonospora alba</name>
    <dbReference type="NCBI Taxonomy" id="183763"/>
    <lineage>
        <taxon>Bacteria</taxon>
        <taxon>Bacillati</taxon>
        <taxon>Actinomycetota</taxon>
        <taxon>Actinomycetes</taxon>
        <taxon>Streptosporangiales</taxon>
        <taxon>Nocardiopsidaceae</taxon>
        <taxon>Streptomonospora</taxon>
    </lineage>
</organism>
<proteinExistence type="predicted"/>
<evidence type="ECO:0000256" key="2">
    <source>
        <dbReference type="ARBA" id="ARBA00023163"/>
    </source>
</evidence>
<dbReference type="SMART" id="SM00065">
    <property type="entry name" value="GAF"/>
    <property type="match status" value="1"/>
</dbReference>
<dbReference type="AlphaFoldDB" id="A0A0C2GA62"/>
<dbReference type="InterPro" id="IPR005561">
    <property type="entry name" value="ANTAR"/>
</dbReference>
<dbReference type="InterPro" id="IPR003018">
    <property type="entry name" value="GAF"/>
</dbReference>
<dbReference type="Gene3D" id="1.10.10.10">
    <property type="entry name" value="Winged helix-like DNA-binding domain superfamily/Winged helix DNA-binding domain"/>
    <property type="match status" value="1"/>
</dbReference>
<sequence length="210" mass="22159">MPFNALADIPAVIARALGEADGCGLTLVHDDRTVPLSCTSATAAANDASQHAIGAGPCLEALETQVQVESRDLAAELRWGEYPRIAVDLGLRSVLAMPLRSGMGVLTLYSAKPDGFSQDGRRGAAEFAEIVGKTAEAAARVDAGSDTAQRLRTALRRSSDTEQAVGVLMARHGLGRAEAFDALLRTGRERGESVHAAVERVLDGSRRREP</sequence>
<dbReference type="PROSITE" id="PS50921">
    <property type="entry name" value="ANTAR"/>
    <property type="match status" value="1"/>
</dbReference>